<dbReference type="Proteomes" id="UP000095280">
    <property type="component" value="Unplaced"/>
</dbReference>
<organism evidence="2 3">
    <name type="scientific">Macrostomum lignano</name>
    <dbReference type="NCBI Taxonomy" id="282301"/>
    <lineage>
        <taxon>Eukaryota</taxon>
        <taxon>Metazoa</taxon>
        <taxon>Spiralia</taxon>
        <taxon>Lophotrochozoa</taxon>
        <taxon>Platyhelminthes</taxon>
        <taxon>Rhabditophora</taxon>
        <taxon>Macrostomorpha</taxon>
        <taxon>Macrostomida</taxon>
        <taxon>Macrostomidae</taxon>
        <taxon>Macrostomum</taxon>
    </lineage>
</organism>
<proteinExistence type="predicted"/>
<keyword evidence="2" id="KW-1185">Reference proteome</keyword>
<accession>A0A1I8FH96</accession>
<dbReference type="AlphaFoldDB" id="A0A1I8FH96"/>
<sequence length="43" mass="4699">MSYLPSAKRLSVSIMKGQKLARGSQGQAAGRFLRQGHPDNAER</sequence>
<evidence type="ECO:0000313" key="3">
    <source>
        <dbReference type="WBParaSite" id="maker-unitig_34750-snap-gene-0.4-mRNA-1"/>
    </source>
</evidence>
<name>A0A1I8FH96_9PLAT</name>
<reference evidence="3" key="1">
    <citation type="submission" date="2016-11" db="UniProtKB">
        <authorList>
            <consortium name="WormBaseParasite"/>
        </authorList>
    </citation>
    <scope>IDENTIFICATION</scope>
</reference>
<protein>
    <submittedName>
        <fullName evidence="3">Oxidoreductase</fullName>
    </submittedName>
</protein>
<evidence type="ECO:0000256" key="1">
    <source>
        <dbReference type="SAM" id="MobiDB-lite"/>
    </source>
</evidence>
<dbReference type="WBParaSite" id="maker-unitig_34750-snap-gene-0.4-mRNA-1">
    <property type="protein sequence ID" value="maker-unitig_34750-snap-gene-0.4-mRNA-1"/>
    <property type="gene ID" value="maker-unitig_34750-snap-gene-0.4"/>
</dbReference>
<feature type="region of interest" description="Disordered" evidence="1">
    <location>
        <begin position="18"/>
        <end position="43"/>
    </location>
</feature>
<evidence type="ECO:0000313" key="2">
    <source>
        <dbReference type="Proteomes" id="UP000095280"/>
    </source>
</evidence>